<dbReference type="PANTHER" id="PTHR11364:SF27">
    <property type="entry name" value="SULFURTRANSFERASE"/>
    <property type="match status" value="1"/>
</dbReference>
<reference evidence="4" key="2">
    <citation type="submission" date="2020-09" db="EMBL/GenBank/DDBJ databases">
        <authorList>
            <person name="Sun Q."/>
            <person name="Ohkuma M."/>
        </authorList>
    </citation>
    <scope>NUCLEOTIDE SEQUENCE</scope>
    <source>
        <strain evidence="4">JCM 1480</strain>
    </source>
</reference>
<feature type="domain" description="Rhodanese" evidence="3">
    <location>
        <begin position="36"/>
        <end position="160"/>
    </location>
</feature>
<dbReference type="Proteomes" id="UP000648535">
    <property type="component" value="Unassembled WGS sequence"/>
</dbReference>
<proteinExistence type="predicted"/>
<evidence type="ECO:0000256" key="2">
    <source>
        <dbReference type="ARBA" id="ARBA00022737"/>
    </source>
</evidence>
<dbReference type="GO" id="GO:0004792">
    <property type="term" value="F:thiosulfate-cyanide sulfurtransferase activity"/>
    <property type="evidence" value="ECO:0007669"/>
    <property type="project" value="TreeGrafter"/>
</dbReference>
<sequence length="301" mass="31915">MRFPSQASGVVVIVCRMAPVLTSPLVSTQWLADHLGADELIVLDASVRSTGTGLDTTWAPAADAYERRGHVPGARYADLLGDFSAPDTAVPFTRPDAERFESAARQLGVTNTATVVVYDDGVGQWSARLWWIFRSFGFDAVAVLDGGFTKWRDEGRPVRIGSLATAAAAERDAFLAAEERPLWVDHDRVLRAATGTEPAALVLAADESALGAGHAPVIPGSTAIPVGSLVDPDTNAYRKGPALAAAFAEVIDAEEIVTYCGVGTAACVDALALTVLGHDRVQVYDGSLLDWWRREPEAVAS</sequence>
<keyword evidence="1 4" id="KW-0808">Transferase</keyword>
<name>A0A8H9L163_9MICO</name>
<dbReference type="InterPro" id="IPR001763">
    <property type="entry name" value="Rhodanese-like_dom"/>
</dbReference>
<feature type="domain" description="Rhodanese" evidence="3">
    <location>
        <begin position="218"/>
        <end position="300"/>
    </location>
</feature>
<dbReference type="EMBL" id="BMOI01000012">
    <property type="protein sequence ID" value="GGL06911.1"/>
    <property type="molecule type" value="Genomic_DNA"/>
</dbReference>
<comment type="caution">
    <text evidence="4">The sequence shown here is derived from an EMBL/GenBank/DDBJ whole genome shotgun (WGS) entry which is preliminary data.</text>
</comment>
<protein>
    <submittedName>
        <fullName evidence="4">Sulfurtransferase</fullName>
    </submittedName>
</protein>
<evidence type="ECO:0000313" key="5">
    <source>
        <dbReference type="Proteomes" id="UP000648535"/>
    </source>
</evidence>
<reference evidence="4" key="1">
    <citation type="journal article" date="2014" name="Int. J. Syst. Evol. Microbiol.">
        <title>Complete genome sequence of Corynebacterium casei LMG S-19264T (=DSM 44701T), isolated from a smear-ripened cheese.</title>
        <authorList>
            <consortium name="US DOE Joint Genome Institute (JGI-PGF)"/>
            <person name="Walter F."/>
            <person name="Albersmeier A."/>
            <person name="Kalinowski J."/>
            <person name="Ruckert C."/>
        </authorList>
    </citation>
    <scope>NUCLEOTIDE SEQUENCE</scope>
    <source>
        <strain evidence="4">JCM 1480</strain>
    </source>
</reference>
<dbReference type="AlphaFoldDB" id="A0A8H9L163"/>
<evidence type="ECO:0000259" key="3">
    <source>
        <dbReference type="PROSITE" id="PS50206"/>
    </source>
</evidence>
<accession>A0A8H9L163</accession>
<evidence type="ECO:0000313" key="4">
    <source>
        <dbReference type="EMBL" id="GGL06911.1"/>
    </source>
</evidence>
<dbReference type="InterPro" id="IPR036873">
    <property type="entry name" value="Rhodanese-like_dom_sf"/>
</dbReference>
<evidence type="ECO:0000256" key="1">
    <source>
        <dbReference type="ARBA" id="ARBA00022679"/>
    </source>
</evidence>
<dbReference type="InterPro" id="IPR045078">
    <property type="entry name" value="TST/MPST-like"/>
</dbReference>
<keyword evidence="2" id="KW-0677">Repeat</keyword>
<dbReference type="PROSITE" id="PS50206">
    <property type="entry name" value="RHODANESE_3"/>
    <property type="match status" value="2"/>
</dbReference>
<organism evidence="4 5">
    <name type="scientific">Curtobacterium luteum</name>
    <dbReference type="NCBI Taxonomy" id="33881"/>
    <lineage>
        <taxon>Bacteria</taxon>
        <taxon>Bacillati</taxon>
        <taxon>Actinomycetota</taxon>
        <taxon>Actinomycetes</taxon>
        <taxon>Micrococcales</taxon>
        <taxon>Microbacteriaceae</taxon>
        <taxon>Curtobacterium</taxon>
    </lineage>
</organism>
<dbReference type="SMART" id="SM00450">
    <property type="entry name" value="RHOD"/>
    <property type="match status" value="2"/>
</dbReference>
<dbReference type="PANTHER" id="PTHR11364">
    <property type="entry name" value="THIOSULFATE SULFERTANSFERASE"/>
    <property type="match status" value="1"/>
</dbReference>
<dbReference type="Gene3D" id="3.40.250.10">
    <property type="entry name" value="Rhodanese-like domain"/>
    <property type="match status" value="2"/>
</dbReference>
<gene>
    <name evidence="4" type="ORF">GCM10009769_26580</name>
</gene>
<dbReference type="Pfam" id="PF00581">
    <property type="entry name" value="Rhodanese"/>
    <property type="match status" value="2"/>
</dbReference>
<dbReference type="CDD" id="cd01448">
    <property type="entry name" value="TST_Repeat_1"/>
    <property type="match status" value="1"/>
</dbReference>
<dbReference type="SUPFAM" id="SSF52821">
    <property type="entry name" value="Rhodanese/Cell cycle control phosphatase"/>
    <property type="match status" value="2"/>
</dbReference>